<dbReference type="GO" id="GO:0019005">
    <property type="term" value="C:SCF ubiquitin ligase complex"/>
    <property type="evidence" value="ECO:0007669"/>
    <property type="project" value="TreeGrafter"/>
</dbReference>
<evidence type="ECO:0000313" key="3">
    <source>
        <dbReference type="Proteomes" id="UP001377567"/>
    </source>
</evidence>
<proteinExistence type="predicted"/>
<organism evidence="2 3">
    <name type="scientific">Maudiozyma humilis</name>
    <name type="common">Sour dough yeast</name>
    <name type="synonym">Kazachstania humilis</name>
    <dbReference type="NCBI Taxonomy" id="51915"/>
    <lineage>
        <taxon>Eukaryota</taxon>
        <taxon>Fungi</taxon>
        <taxon>Dikarya</taxon>
        <taxon>Ascomycota</taxon>
        <taxon>Saccharomycotina</taxon>
        <taxon>Saccharomycetes</taxon>
        <taxon>Saccharomycetales</taxon>
        <taxon>Saccharomycetaceae</taxon>
        <taxon>Maudiozyma</taxon>
    </lineage>
</organism>
<dbReference type="PANTHER" id="PTHR13318">
    <property type="entry name" value="PARTNER OF PAIRED, ISOFORM B-RELATED"/>
    <property type="match status" value="1"/>
</dbReference>
<gene>
    <name evidence="2" type="ORF">DAKH74_030760</name>
</gene>
<dbReference type="SUPFAM" id="SSF52047">
    <property type="entry name" value="RNI-like"/>
    <property type="match status" value="1"/>
</dbReference>
<dbReference type="PANTHER" id="PTHR13318:SF105">
    <property type="entry name" value="F-BOX_LRR-REPEAT PROTEIN 3"/>
    <property type="match status" value="1"/>
</dbReference>
<dbReference type="Gene3D" id="3.80.10.10">
    <property type="entry name" value="Ribonuclease Inhibitor"/>
    <property type="match status" value="1"/>
</dbReference>
<dbReference type="InterPro" id="IPR032675">
    <property type="entry name" value="LRR_dom_sf"/>
</dbReference>
<evidence type="ECO:0000313" key="2">
    <source>
        <dbReference type="EMBL" id="GMM56460.1"/>
    </source>
</evidence>
<dbReference type="InterPro" id="IPR006553">
    <property type="entry name" value="Leu-rich_rpt_Cys-con_subtyp"/>
</dbReference>
<dbReference type="SMART" id="SM00367">
    <property type="entry name" value="LRR_CC"/>
    <property type="match status" value="3"/>
</dbReference>
<keyword evidence="3" id="KW-1185">Reference proteome</keyword>
<dbReference type="EMBL" id="BTGD01000008">
    <property type="protein sequence ID" value="GMM56460.1"/>
    <property type="molecule type" value="Genomic_DNA"/>
</dbReference>
<protein>
    <submittedName>
        <fullName evidence="2">Amn1 protein</fullName>
    </submittedName>
</protein>
<evidence type="ECO:0000256" key="1">
    <source>
        <dbReference type="SAM" id="MobiDB-lite"/>
    </source>
</evidence>
<feature type="region of interest" description="Disordered" evidence="1">
    <location>
        <begin position="1"/>
        <end position="78"/>
    </location>
</feature>
<sequence length="495" mass="54582">MSNNATHSISKRSSDSVLGEAAHALQPPHKRHGSLERALSAPQSRTNAHSRARSVSPVRRNRKHPYQYTGAPITPTKQPLSIHTKHISIDNGLPSPIPSPQKQCTTAADRLLPLAHFADLSLRPATPDAETSRPALRAGSPARAAATLTPHAVFATPEIVNRILGHLCAMEKGGAKGTGARGTLHSCALVNRLWNDVAMGYLLRDLSFTDSGKFVDYMLRSKTLYAQGRNAALTPRSLSLHKLGNLRTQDLAVGMSAAPVHFRALEAMQFYICPNLLPPNAWFPQLANLRKLALPGNRQVDDKFMIEASLHLTRLEHLDLRACGSISDVGVVSIASRCRNLKLINLGRHKNGQRITDVSLVALGKYTDVQTVGVAGCDVTDSGLWEFAKVNGANVRRLSVNNCRLLTNMSLPYLFAYNYFPNLVVLEIRNVEQFTNVKPLVKFSMWRKAQGSPLLVESCDRVSQLLRAEEDRLRKKRALTSLREMNQWVNAMDEA</sequence>
<dbReference type="GO" id="GO:0031146">
    <property type="term" value="P:SCF-dependent proteasomal ubiquitin-dependent protein catabolic process"/>
    <property type="evidence" value="ECO:0007669"/>
    <property type="project" value="TreeGrafter"/>
</dbReference>
<accession>A0AAV5RYD7</accession>
<reference evidence="2 3" key="1">
    <citation type="journal article" date="2023" name="Elife">
        <title>Identification of key yeast species and microbe-microbe interactions impacting larval growth of Drosophila in the wild.</title>
        <authorList>
            <person name="Mure A."/>
            <person name="Sugiura Y."/>
            <person name="Maeda R."/>
            <person name="Honda K."/>
            <person name="Sakurai N."/>
            <person name="Takahashi Y."/>
            <person name="Watada M."/>
            <person name="Katoh T."/>
            <person name="Gotoh A."/>
            <person name="Gotoh Y."/>
            <person name="Taniguchi I."/>
            <person name="Nakamura K."/>
            <person name="Hayashi T."/>
            <person name="Katayama T."/>
            <person name="Uemura T."/>
            <person name="Hattori Y."/>
        </authorList>
    </citation>
    <scope>NUCLEOTIDE SEQUENCE [LARGE SCALE GENOMIC DNA]</scope>
    <source>
        <strain evidence="2 3">KH-74</strain>
    </source>
</reference>
<comment type="caution">
    <text evidence="2">The sequence shown here is derived from an EMBL/GenBank/DDBJ whole genome shotgun (WGS) entry which is preliminary data.</text>
</comment>
<dbReference type="Proteomes" id="UP001377567">
    <property type="component" value="Unassembled WGS sequence"/>
</dbReference>
<dbReference type="AlphaFoldDB" id="A0AAV5RYD7"/>
<name>A0AAV5RYD7_MAUHU</name>